<proteinExistence type="predicted"/>
<evidence type="ECO:0000313" key="1">
    <source>
        <dbReference type="EMBL" id="KAJ7985224.1"/>
    </source>
</evidence>
<reference evidence="1" key="1">
    <citation type="submission" date="2021-05" db="EMBL/GenBank/DDBJ databases">
        <authorList>
            <person name="Pan Q."/>
            <person name="Jouanno E."/>
            <person name="Zahm M."/>
            <person name="Klopp C."/>
            <person name="Cabau C."/>
            <person name="Louis A."/>
            <person name="Berthelot C."/>
            <person name="Parey E."/>
            <person name="Roest Crollius H."/>
            <person name="Montfort J."/>
            <person name="Robinson-Rechavi M."/>
            <person name="Bouchez O."/>
            <person name="Lampietro C."/>
            <person name="Lopez Roques C."/>
            <person name="Donnadieu C."/>
            <person name="Postlethwait J."/>
            <person name="Bobe J."/>
            <person name="Dillon D."/>
            <person name="Chandos A."/>
            <person name="von Hippel F."/>
            <person name="Guiguen Y."/>
        </authorList>
    </citation>
    <scope>NUCLEOTIDE SEQUENCE</scope>
    <source>
        <strain evidence="1">YG-Jan2019</strain>
    </source>
</reference>
<comment type="caution">
    <text evidence="1">The sequence shown here is derived from an EMBL/GenBank/DDBJ whole genome shotgun (WGS) entry which is preliminary data.</text>
</comment>
<name>A0ACC2F1M8_DALPE</name>
<evidence type="ECO:0000313" key="2">
    <source>
        <dbReference type="Proteomes" id="UP001157502"/>
    </source>
</evidence>
<accession>A0ACC2F1M8</accession>
<sequence>MFYTMELFETLKKLTLDSIRVHNLVALFCLVYVILKISKLIVKRNECIRVFEQFPGPPKHWLFGHVREFKQDGTDLLKFVNWAESYPLAVPLWFGPFVGFLNISHPDYVKAILASTEPKDDIAYAFLIPWIGDGLLVSKGQKWFRHRRLLTPGFHYDVLKPYVKLMSDATKTMLDKWDSLSKHDESFELFEHVSLLTLDIIMQCAFSSKTNCQLAQGGDGNINSYIKAVYDLSNLVNLRFRIFPYHNDWLFNLSPHGYQFRKACKIAHNHTEQIIRMRKETLKDKKELLSIQAKKYIDFLDILLCATDEDQQGLSDEAIRAEVDTFMFEGHDTTASGISWTLYSLACNPEHQQICRDEVISALEGRDVLEWDDLSKIPYTTMCIKESLRLYPPVPGMSRKTTKRITFFDGKSVPEGCLIGTSIFAIHRNSSVWENPNVFDPLRFLPENTAKRSSHAFVPFSAGPRNCIGQNFAMNELKVVVAQTLRRYHLIEDATKSPKMIPRLVLRSLNGIHLKIKPVNLEP</sequence>
<protein>
    <submittedName>
        <fullName evidence="1">Uncharacterized protein</fullName>
    </submittedName>
</protein>
<keyword evidence="2" id="KW-1185">Reference proteome</keyword>
<dbReference type="Proteomes" id="UP001157502">
    <property type="component" value="Chromosome 36"/>
</dbReference>
<organism evidence="1 2">
    <name type="scientific">Dallia pectoralis</name>
    <name type="common">Alaska blackfish</name>
    <dbReference type="NCBI Taxonomy" id="75939"/>
    <lineage>
        <taxon>Eukaryota</taxon>
        <taxon>Metazoa</taxon>
        <taxon>Chordata</taxon>
        <taxon>Craniata</taxon>
        <taxon>Vertebrata</taxon>
        <taxon>Euteleostomi</taxon>
        <taxon>Actinopterygii</taxon>
        <taxon>Neopterygii</taxon>
        <taxon>Teleostei</taxon>
        <taxon>Protacanthopterygii</taxon>
        <taxon>Esociformes</taxon>
        <taxon>Umbridae</taxon>
        <taxon>Dallia</taxon>
    </lineage>
</organism>
<gene>
    <name evidence="1" type="ORF">DPEC_G00349870</name>
</gene>
<dbReference type="EMBL" id="CM055763">
    <property type="protein sequence ID" value="KAJ7985224.1"/>
    <property type="molecule type" value="Genomic_DNA"/>
</dbReference>